<keyword evidence="12" id="KW-1185">Reference proteome</keyword>
<evidence type="ECO:0000256" key="1">
    <source>
        <dbReference type="ARBA" id="ARBA00004123"/>
    </source>
</evidence>
<evidence type="ECO:0000256" key="5">
    <source>
        <dbReference type="ARBA" id="ARBA00023125"/>
    </source>
</evidence>
<dbReference type="GO" id="GO:0005634">
    <property type="term" value="C:nucleus"/>
    <property type="evidence" value="ECO:0007669"/>
    <property type="project" value="UniProtKB-SubCell"/>
</dbReference>
<feature type="compositionally biased region" description="Polar residues" evidence="9">
    <location>
        <begin position="294"/>
        <end position="304"/>
    </location>
</feature>
<dbReference type="InterPro" id="IPR036390">
    <property type="entry name" value="WH_DNA-bd_sf"/>
</dbReference>
<evidence type="ECO:0000256" key="2">
    <source>
        <dbReference type="ARBA" id="ARBA00022553"/>
    </source>
</evidence>
<feature type="compositionally biased region" description="Basic and acidic residues" evidence="9">
    <location>
        <begin position="385"/>
        <end position="397"/>
    </location>
</feature>
<dbReference type="GO" id="GO:0000978">
    <property type="term" value="F:RNA polymerase II cis-regulatory region sequence-specific DNA binding"/>
    <property type="evidence" value="ECO:0007669"/>
    <property type="project" value="TreeGrafter"/>
</dbReference>
<dbReference type="AlphaFoldDB" id="A0AAW1XK62"/>
<proteinExistence type="inferred from homology"/>
<dbReference type="SMART" id="SM00415">
    <property type="entry name" value="HSF"/>
    <property type="match status" value="1"/>
</dbReference>
<comment type="similarity">
    <text evidence="8">Belongs to the HSF family. Class A subfamily.</text>
</comment>
<dbReference type="GO" id="GO:0034605">
    <property type="term" value="P:cellular response to heat"/>
    <property type="evidence" value="ECO:0007669"/>
    <property type="project" value="TreeGrafter"/>
</dbReference>
<name>A0AAW1XK62_RUBAR</name>
<feature type="domain" description="HSF-type DNA-binding" evidence="10">
    <location>
        <begin position="53"/>
        <end position="77"/>
    </location>
</feature>
<protein>
    <recommendedName>
        <fullName evidence="10">HSF-type DNA-binding domain-containing protein</fullName>
    </recommendedName>
</protein>
<keyword evidence="7" id="KW-0539">Nucleus</keyword>
<comment type="subcellular location">
    <subcellularLocation>
        <location evidence="1">Nucleus</location>
    </subcellularLocation>
</comment>
<feature type="compositionally biased region" description="Polar residues" evidence="9">
    <location>
        <begin position="374"/>
        <end position="384"/>
    </location>
</feature>
<evidence type="ECO:0000256" key="4">
    <source>
        <dbReference type="ARBA" id="ARBA00023016"/>
    </source>
</evidence>
<organism evidence="11 12">
    <name type="scientific">Rubus argutus</name>
    <name type="common">Southern blackberry</name>
    <dbReference type="NCBI Taxonomy" id="59490"/>
    <lineage>
        <taxon>Eukaryota</taxon>
        <taxon>Viridiplantae</taxon>
        <taxon>Streptophyta</taxon>
        <taxon>Embryophyta</taxon>
        <taxon>Tracheophyta</taxon>
        <taxon>Spermatophyta</taxon>
        <taxon>Magnoliopsida</taxon>
        <taxon>eudicotyledons</taxon>
        <taxon>Gunneridae</taxon>
        <taxon>Pentapetalae</taxon>
        <taxon>rosids</taxon>
        <taxon>fabids</taxon>
        <taxon>Rosales</taxon>
        <taxon>Rosaceae</taxon>
        <taxon>Rosoideae</taxon>
        <taxon>Rosoideae incertae sedis</taxon>
        <taxon>Rubus</taxon>
    </lineage>
</organism>
<sequence>MDEVQGVSASLPPFLSKTYEMVDDSSTDSIVSWSANNKSFIVWNPPEFARDLLPKYFKHNNFSSFIRQLNTYGFRKIDPEQWEFANDDFVRGQPQLMKNIHRRKPVHSHSVQNVPVQGQGNSSLSEAERKSMKDEIERLNHEKKRLAVELQRHEQERQGMELQMQFLKDRLQHMQRQQQTIASFVARVLQKPELASNPVPQFELHERKRRLPRVDWSYDEVSIESGQMGSWQSVTRGSMETGKLMQLDSFLTFWEGAILDVGQTQLQASLNLELDESMSCAESPASSCMQLNVHNQPKSPTIDVNSEPAAPVTPDTAVAATPDPAAAVDPESAGSVASEPAAVITPESDASKEQTSKISASGVNDLFWEQFLTENPGSMDSQEVQLEKEDSDGRRNESMPGDNGKLWWNMRNVNNLTEQMGHLTPVEKT</sequence>
<dbReference type="FunFam" id="1.10.10.10:FF:000057">
    <property type="entry name" value="Heat shock transcription factor 1"/>
    <property type="match status" value="1"/>
</dbReference>
<dbReference type="PANTHER" id="PTHR10015:SF161">
    <property type="entry name" value="HEAT STRESS TRANSCRIPTION FACTOR A-4A"/>
    <property type="match status" value="1"/>
</dbReference>
<keyword evidence="3" id="KW-0805">Transcription regulation</keyword>
<evidence type="ECO:0000256" key="9">
    <source>
        <dbReference type="SAM" id="MobiDB-lite"/>
    </source>
</evidence>
<dbReference type="InterPro" id="IPR036388">
    <property type="entry name" value="WH-like_DNA-bd_sf"/>
</dbReference>
<evidence type="ECO:0000256" key="8">
    <source>
        <dbReference type="ARBA" id="ARBA00061350"/>
    </source>
</evidence>
<dbReference type="GO" id="GO:0003700">
    <property type="term" value="F:DNA-binding transcription factor activity"/>
    <property type="evidence" value="ECO:0007669"/>
    <property type="project" value="InterPro"/>
</dbReference>
<feature type="region of interest" description="Disordered" evidence="9">
    <location>
        <begin position="294"/>
        <end position="338"/>
    </location>
</feature>
<keyword evidence="4" id="KW-0346">Stress response</keyword>
<dbReference type="PROSITE" id="PS00434">
    <property type="entry name" value="HSF_DOMAIN"/>
    <property type="match status" value="1"/>
</dbReference>
<keyword evidence="5" id="KW-0238">DNA-binding</keyword>
<dbReference type="SUPFAM" id="SSF46785">
    <property type="entry name" value="Winged helix' DNA-binding domain"/>
    <property type="match status" value="1"/>
</dbReference>
<evidence type="ECO:0000256" key="7">
    <source>
        <dbReference type="ARBA" id="ARBA00023242"/>
    </source>
</evidence>
<accession>A0AAW1XK62</accession>
<feature type="region of interest" description="Disordered" evidence="9">
    <location>
        <begin position="374"/>
        <end position="406"/>
    </location>
</feature>
<gene>
    <name evidence="11" type="ORF">M0R45_013470</name>
</gene>
<keyword evidence="6" id="KW-0804">Transcription</keyword>
<evidence type="ECO:0000313" key="11">
    <source>
        <dbReference type="EMBL" id="KAK9936641.1"/>
    </source>
</evidence>
<reference evidence="11 12" key="1">
    <citation type="journal article" date="2023" name="G3 (Bethesda)">
        <title>A chromosome-length genome assembly and annotation of blackberry (Rubus argutus, cv. 'Hillquist').</title>
        <authorList>
            <person name="Bruna T."/>
            <person name="Aryal R."/>
            <person name="Dudchenko O."/>
            <person name="Sargent D.J."/>
            <person name="Mead D."/>
            <person name="Buti M."/>
            <person name="Cavallini A."/>
            <person name="Hytonen T."/>
            <person name="Andres J."/>
            <person name="Pham M."/>
            <person name="Weisz D."/>
            <person name="Mascagni F."/>
            <person name="Usai G."/>
            <person name="Natali L."/>
            <person name="Bassil N."/>
            <person name="Fernandez G.E."/>
            <person name="Lomsadze A."/>
            <person name="Armour M."/>
            <person name="Olukolu B."/>
            <person name="Poorten T."/>
            <person name="Britton C."/>
            <person name="Davik J."/>
            <person name="Ashrafi H."/>
            <person name="Aiden E.L."/>
            <person name="Borodovsky M."/>
            <person name="Worthington M."/>
        </authorList>
    </citation>
    <scope>NUCLEOTIDE SEQUENCE [LARGE SCALE GENOMIC DNA]</scope>
    <source>
        <strain evidence="11">PI 553951</strain>
    </source>
</reference>
<dbReference type="InterPro" id="IPR000232">
    <property type="entry name" value="HSF_DNA-bd"/>
</dbReference>
<dbReference type="PRINTS" id="PR00056">
    <property type="entry name" value="HSFDOMAIN"/>
</dbReference>
<dbReference type="Pfam" id="PF00447">
    <property type="entry name" value="HSF_DNA-bind"/>
    <property type="match status" value="1"/>
</dbReference>
<feature type="compositionally biased region" description="Polar residues" evidence="9">
    <location>
        <begin position="109"/>
        <end position="125"/>
    </location>
</feature>
<dbReference type="PANTHER" id="PTHR10015">
    <property type="entry name" value="HEAT SHOCK TRANSCRIPTION FACTOR"/>
    <property type="match status" value="1"/>
</dbReference>
<feature type="region of interest" description="Disordered" evidence="9">
    <location>
        <begin position="105"/>
        <end position="132"/>
    </location>
</feature>
<evidence type="ECO:0000313" key="12">
    <source>
        <dbReference type="Proteomes" id="UP001457282"/>
    </source>
</evidence>
<dbReference type="EMBL" id="JBEDUW010000003">
    <property type="protein sequence ID" value="KAK9936641.1"/>
    <property type="molecule type" value="Genomic_DNA"/>
</dbReference>
<evidence type="ECO:0000256" key="3">
    <source>
        <dbReference type="ARBA" id="ARBA00023015"/>
    </source>
</evidence>
<evidence type="ECO:0000259" key="10">
    <source>
        <dbReference type="PROSITE" id="PS00434"/>
    </source>
</evidence>
<evidence type="ECO:0000256" key="6">
    <source>
        <dbReference type="ARBA" id="ARBA00023163"/>
    </source>
</evidence>
<comment type="caution">
    <text evidence="11">The sequence shown here is derived from an EMBL/GenBank/DDBJ whole genome shotgun (WGS) entry which is preliminary data.</text>
</comment>
<keyword evidence="2" id="KW-0597">Phosphoprotein</keyword>
<feature type="compositionally biased region" description="Low complexity" evidence="9">
    <location>
        <begin position="308"/>
        <end position="330"/>
    </location>
</feature>
<dbReference type="Gene3D" id="1.10.10.10">
    <property type="entry name" value="Winged helix-like DNA-binding domain superfamily/Winged helix DNA-binding domain"/>
    <property type="match status" value="1"/>
</dbReference>
<dbReference type="GO" id="GO:0006357">
    <property type="term" value="P:regulation of transcription by RNA polymerase II"/>
    <property type="evidence" value="ECO:0007669"/>
    <property type="project" value="TreeGrafter"/>
</dbReference>
<dbReference type="Proteomes" id="UP001457282">
    <property type="component" value="Unassembled WGS sequence"/>
</dbReference>